<dbReference type="AlphaFoldDB" id="A0AAE1ADY0"/>
<organism evidence="1 2">
    <name type="scientific">Elysia crispata</name>
    <name type="common">lettuce slug</name>
    <dbReference type="NCBI Taxonomy" id="231223"/>
    <lineage>
        <taxon>Eukaryota</taxon>
        <taxon>Metazoa</taxon>
        <taxon>Spiralia</taxon>
        <taxon>Lophotrochozoa</taxon>
        <taxon>Mollusca</taxon>
        <taxon>Gastropoda</taxon>
        <taxon>Heterobranchia</taxon>
        <taxon>Euthyneura</taxon>
        <taxon>Panpulmonata</taxon>
        <taxon>Sacoglossa</taxon>
        <taxon>Placobranchoidea</taxon>
        <taxon>Plakobranchidae</taxon>
        <taxon>Elysia</taxon>
    </lineage>
</organism>
<comment type="caution">
    <text evidence="1">The sequence shown here is derived from an EMBL/GenBank/DDBJ whole genome shotgun (WGS) entry which is preliminary data.</text>
</comment>
<dbReference type="Proteomes" id="UP001283361">
    <property type="component" value="Unassembled WGS sequence"/>
</dbReference>
<name>A0AAE1ADY0_9GAST</name>
<accession>A0AAE1ADY0</accession>
<sequence>MMSQELPFVARHHESRRLLLQRLERSKFIDALLRKLVITRPHRDVMSPACMAWTVADNPRLKVKVKWGGGHKRVKNWPKRRRKWKRKRINFHEIRRRESAENDVESCRILFQSRFHGCSLVVSAISIWLRVRPRYNREGDIKR</sequence>
<protein>
    <submittedName>
        <fullName evidence="1">Uncharacterized protein</fullName>
    </submittedName>
</protein>
<evidence type="ECO:0000313" key="1">
    <source>
        <dbReference type="EMBL" id="KAK3786053.1"/>
    </source>
</evidence>
<evidence type="ECO:0000313" key="2">
    <source>
        <dbReference type="Proteomes" id="UP001283361"/>
    </source>
</evidence>
<dbReference type="EMBL" id="JAWDGP010002021">
    <property type="protein sequence ID" value="KAK3786053.1"/>
    <property type="molecule type" value="Genomic_DNA"/>
</dbReference>
<gene>
    <name evidence="1" type="ORF">RRG08_023474</name>
</gene>
<proteinExistence type="predicted"/>
<reference evidence="1" key="1">
    <citation type="journal article" date="2023" name="G3 (Bethesda)">
        <title>A reference genome for the long-term kleptoplast-retaining sea slug Elysia crispata morphotype clarki.</title>
        <authorList>
            <person name="Eastman K.E."/>
            <person name="Pendleton A.L."/>
            <person name="Shaikh M.A."/>
            <person name="Suttiyut T."/>
            <person name="Ogas R."/>
            <person name="Tomko P."/>
            <person name="Gavelis G."/>
            <person name="Widhalm J.R."/>
            <person name="Wisecaver J.H."/>
        </authorList>
    </citation>
    <scope>NUCLEOTIDE SEQUENCE</scope>
    <source>
        <strain evidence="1">ECLA1</strain>
    </source>
</reference>
<keyword evidence="2" id="KW-1185">Reference proteome</keyword>